<organism evidence="1 2">
    <name type="scientific">Nesidiocoris tenuis</name>
    <dbReference type="NCBI Taxonomy" id="355587"/>
    <lineage>
        <taxon>Eukaryota</taxon>
        <taxon>Metazoa</taxon>
        <taxon>Ecdysozoa</taxon>
        <taxon>Arthropoda</taxon>
        <taxon>Hexapoda</taxon>
        <taxon>Insecta</taxon>
        <taxon>Pterygota</taxon>
        <taxon>Neoptera</taxon>
        <taxon>Paraneoptera</taxon>
        <taxon>Hemiptera</taxon>
        <taxon>Heteroptera</taxon>
        <taxon>Panheteroptera</taxon>
        <taxon>Cimicomorpha</taxon>
        <taxon>Miridae</taxon>
        <taxon>Dicyphina</taxon>
        <taxon>Nesidiocoris</taxon>
    </lineage>
</organism>
<protein>
    <submittedName>
        <fullName evidence="1">Spt20 family</fullName>
    </submittedName>
</protein>
<reference evidence="1 2" key="1">
    <citation type="submission" date="2023-09" db="EMBL/GenBank/DDBJ databases">
        <title>Nesidiocoris tenuis whole genome shotgun sequence.</title>
        <authorList>
            <person name="Shibata T."/>
            <person name="Shimoda M."/>
            <person name="Kobayashi T."/>
            <person name="Uehara T."/>
        </authorList>
    </citation>
    <scope>NUCLEOTIDE SEQUENCE [LARGE SCALE GENOMIC DNA]</scope>
    <source>
        <strain evidence="1 2">Japan</strain>
    </source>
</reference>
<dbReference type="PANTHER" id="PTHR13526">
    <property type="entry name" value="TRANSCRIPTION FACTOR SPT20 HOMOLOG"/>
    <property type="match status" value="1"/>
</dbReference>
<dbReference type="InterPro" id="IPR021950">
    <property type="entry name" value="Spt20"/>
</dbReference>
<dbReference type="EMBL" id="AP028910">
    <property type="protein sequence ID" value="BES91526.1"/>
    <property type="molecule type" value="Genomic_DNA"/>
</dbReference>
<evidence type="ECO:0000313" key="1">
    <source>
        <dbReference type="EMBL" id="BES91526.1"/>
    </source>
</evidence>
<dbReference type="Proteomes" id="UP001307889">
    <property type="component" value="Chromosome 2"/>
</dbReference>
<proteinExistence type="predicted"/>
<keyword evidence="2" id="KW-1185">Reference proteome</keyword>
<evidence type="ECO:0000313" key="2">
    <source>
        <dbReference type="Proteomes" id="UP001307889"/>
    </source>
</evidence>
<name>A0ABN7AGY0_9HEMI</name>
<accession>A0ABN7AGY0</accession>
<dbReference type="PANTHER" id="PTHR13526:SF8">
    <property type="entry name" value="TRANSCRIPTION FACTOR SPT20 HOMOLOG"/>
    <property type="match status" value="1"/>
</dbReference>
<sequence>MVKNYCQRKKDKRQVRRCLLRPRSFVTSGSRKIFMKEPRTTDLKFSSTSLWYNLWLCNVDYSGESRTVPTPALPIGPRRSHIMQSLQLAKYDFTNNVDFDFNEVTAIDDVDVVEICDGVNEFDWRIDTPEASVVEPSTVVSDESERPNSAPQHVVAQLELSLLPTSTSIQERLLHINVREPFTRPYLPFLELRQYSSLLERLVQRNELNMVVITIPPEGKPYSIQLVEAGGKVILESSQFAGRAVLMDYIDRQELPVSLVEDWDQVFPELFYNGCVVVSLTDLRYSCKVHRVTLLRPHSQSLINDADSLHNSSLESSLVNCTQGDLNLDPDPLNGLSHLNNHSFTFGLNTTRLSACIQRQGLIHANRKRRAFNFSQKPAYQPLLDFLNKRPRKSKETFF</sequence>
<gene>
    <name evidence="1" type="ORF">NTJ_04334</name>
</gene>